<name>A0AAD2JVF7_9AGAR</name>
<gene>
    <name evidence="1" type="ORF">MYCIT1_LOCUS4175</name>
</gene>
<proteinExistence type="predicted"/>
<comment type="caution">
    <text evidence="1">The sequence shown here is derived from an EMBL/GenBank/DDBJ whole genome shotgun (WGS) entry which is preliminary data.</text>
</comment>
<protein>
    <submittedName>
        <fullName evidence="1">Uncharacterized protein</fullName>
    </submittedName>
</protein>
<dbReference type="AlphaFoldDB" id="A0AAD2JVF7"/>
<reference evidence="1" key="1">
    <citation type="submission" date="2023-11" db="EMBL/GenBank/DDBJ databases">
        <authorList>
            <person name="De Vega J J."/>
            <person name="De Vega J J."/>
        </authorList>
    </citation>
    <scope>NUCLEOTIDE SEQUENCE</scope>
</reference>
<evidence type="ECO:0000313" key="1">
    <source>
        <dbReference type="EMBL" id="CAK5264204.1"/>
    </source>
</evidence>
<keyword evidence="2" id="KW-1185">Reference proteome</keyword>
<organism evidence="1 2">
    <name type="scientific">Mycena citricolor</name>
    <dbReference type="NCBI Taxonomy" id="2018698"/>
    <lineage>
        <taxon>Eukaryota</taxon>
        <taxon>Fungi</taxon>
        <taxon>Dikarya</taxon>
        <taxon>Basidiomycota</taxon>
        <taxon>Agaricomycotina</taxon>
        <taxon>Agaricomycetes</taxon>
        <taxon>Agaricomycetidae</taxon>
        <taxon>Agaricales</taxon>
        <taxon>Marasmiineae</taxon>
        <taxon>Mycenaceae</taxon>
        <taxon>Mycena</taxon>
    </lineage>
</organism>
<sequence>MTDSAWVSSLCVGAKSFMGWSAGMWWAHFLTRSGETQIYTGAIAEIAGSHRCRKISTRSHRTKHHIEVRVGKGYLAGQCRP</sequence>
<evidence type="ECO:0000313" key="2">
    <source>
        <dbReference type="Proteomes" id="UP001295794"/>
    </source>
</evidence>
<accession>A0AAD2JVF7</accession>
<dbReference type="EMBL" id="CAVNYO010000048">
    <property type="protein sequence ID" value="CAK5264204.1"/>
    <property type="molecule type" value="Genomic_DNA"/>
</dbReference>
<dbReference type="Proteomes" id="UP001295794">
    <property type="component" value="Unassembled WGS sequence"/>
</dbReference>